<dbReference type="EMBL" id="JAGILA010000007">
    <property type="protein sequence ID" value="MBP2237917.1"/>
    <property type="molecule type" value="Genomic_DNA"/>
</dbReference>
<dbReference type="RefSeq" id="WP_209604504.1">
    <property type="nucleotide sequence ID" value="NZ_JAGILA010000007.1"/>
</dbReference>
<reference evidence="1 2" key="1">
    <citation type="submission" date="2021-03" db="EMBL/GenBank/DDBJ databases">
        <title>Genomic Encyclopedia of Type Strains, Phase IV (KMG-IV): sequencing the most valuable type-strain genomes for metagenomic binning, comparative biology and taxonomic classification.</title>
        <authorList>
            <person name="Goeker M."/>
        </authorList>
    </citation>
    <scope>NUCLEOTIDE SEQUENCE [LARGE SCALE GENOMIC DNA]</scope>
    <source>
        <strain evidence="1 2">DSM 13372</strain>
    </source>
</reference>
<dbReference type="Gene3D" id="3.20.20.60">
    <property type="entry name" value="Phosphoenolpyruvate-binding domains"/>
    <property type="match status" value="1"/>
</dbReference>
<dbReference type="InterPro" id="IPR015813">
    <property type="entry name" value="Pyrv/PenolPyrv_kinase-like_dom"/>
</dbReference>
<keyword evidence="1" id="KW-0456">Lyase</keyword>
<dbReference type="GO" id="GO:0016829">
    <property type="term" value="F:lyase activity"/>
    <property type="evidence" value="ECO:0007669"/>
    <property type="project" value="UniProtKB-KW"/>
</dbReference>
<dbReference type="Proteomes" id="UP000730739">
    <property type="component" value="Unassembled WGS sequence"/>
</dbReference>
<evidence type="ECO:0000313" key="1">
    <source>
        <dbReference type="EMBL" id="MBP2237917.1"/>
    </source>
</evidence>
<organism evidence="1 2">
    <name type="scientific">Sinorhizobium kostiense</name>
    <dbReference type="NCBI Taxonomy" id="76747"/>
    <lineage>
        <taxon>Bacteria</taxon>
        <taxon>Pseudomonadati</taxon>
        <taxon>Pseudomonadota</taxon>
        <taxon>Alphaproteobacteria</taxon>
        <taxon>Hyphomicrobiales</taxon>
        <taxon>Rhizobiaceae</taxon>
        <taxon>Sinorhizobium/Ensifer group</taxon>
        <taxon>Sinorhizobium</taxon>
    </lineage>
</organism>
<keyword evidence="2" id="KW-1185">Reference proteome</keyword>
<accession>A0ABS4R7V8</accession>
<dbReference type="InterPro" id="IPR040442">
    <property type="entry name" value="Pyrv_kinase-like_dom_sf"/>
</dbReference>
<gene>
    <name evidence="1" type="ORF">J2Z31_004444</name>
</gene>
<name>A0ABS4R7V8_9HYPH</name>
<proteinExistence type="predicted"/>
<dbReference type="SUPFAM" id="SSF51621">
    <property type="entry name" value="Phosphoenolpyruvate/pyruvate domain"/>
    <property type="match status" value="1"/>
</dbReference>
<sequence length="240" mass="24712">MPINVQATMRPLLYLKSGEPLPAPESLDAVQAVVVDATEAAAASQLLSAAAGRPRGTCGLLARIGPDGAPSEADLGLLLASGIDGIVLAGCRGPADIQRTDVILKVAEAAARIEPGKTAMLVEYATRPESVLSPHALASASPRLSALIFDASALAQACGLGRVTEAGDVPAVIRLGRATAILRAREAGIVAYEMLPDEALDEWAMRRLWANSMENGFSAAALRSVQQIDLLAAATASLVD</sequence>
<comment type="caution">
    <text evidence="1">The sequence shown here is derived from an EMBL/GenBank/DDBJ whole genome shotgun (WGS) entry which is preliminary data.</text>
</comment>
<evidence type="ECO:0000313" key="2">
    <source>
        <dbReference type="Proteomes" id="UP000730739"/>
    </source>
</evidence>
<protein>
    <submittedName>
        <fullName evidence="1">Citrate lyase beta subunit</fullName>
    </submittedName>
</protein>